<gene>
    <name evidence="3" type="ORF">EYB64_20570</name>
</gene>
<dbReference type="InterPro" id="IPR014720">
    <property type="entry name" value="dsRBD_dom"/>
</dbReference>
<protein>
    <recommendedName>
        <fullName evidence="2">DRBM domain-containing protein</fullName>
    </recommendedName>
</protein>
<evidence type="ECO:0000256" key="1">
    <source>
        <dbReference type="PROSITE-ProRule" id="PRU00266"/>
    </source>
</evidence>
<dbReference type="Pfam" id="PF13391">
    <property type="entry name" value="HNH_2"/>
    <property type="match status" value="1"/>
</dbReference>
<dbReference type="AlphaFoldDB" id="A0A7Z7YCH1"/>
<proteinExistence type="predicted"/>
<dbReference type="GO" id="GO:0003723">
    <property type="term" value="F:RNA binding"/>
    <property type="evidence" value="ECO:0007669"/>
    <property type="project" value="UniProtKB-UniRule"/>
</dbReference>
<evidence type="ECO:0000259" key="2">
    <source>
        <dbReference type="PROSITE" id="PS50137"/>
    </source>
</evidence>
<keyword evidence="1" id="KW-0694">RNA-binding</keyword>
<dbReference type="InterPro" id="IPR003615">
    <property type="entry name" value="HNH_nuc"/>
</dbReference>
<dbReference type="PROSITE" id="PS50137">
    <property type="entry name" value="DS_RBD"/>
    <property type="match status" value="1"/>
</dbReference>
<dbReference type="Gene3D" id="3.30.160.20">
    <property type="match status" value="1"/>
</dbReference>
<name>A0A7Z7YCH1_VIBCL</name>
<dbReference type="Pfam" id="PF00035">
    <property type="entry name" value="dsrm"/>
    <property type="match status" value="1"/>
</dbReference>
<dbReference type="CDD" id="cd10845">
    <property type="entry name" value="DSRM_RNAse_III_family"/>
    <property type="match status" value="1"/>
</dbReference>
<dbReference type="RefSeq" id="WP_054104032.1">
    <property type="nucleotide sequence ID" value="NZ_CTBD01000081.1"/>
</dbReference>
<comment type="caution">
    <text evidence="3">The sequence shown here is derived from an EMBL/GenBank/DDBJ whole genome shotgun (WGS) entry which is preliminary data.</text>
</comment>
<dbReference type="EMBL" id="SISP01000066">
    <property type="protein sequence ID" value="TBM35738.1"/>
    <property type="molecule type" value="Genomic_DNA"/>
</dbReference>
<evidence type="ECO:0000313" key="3">
    <source>
        <dbReference type="EMBL" id="TBM35738.1"/>
    </source>
</evidence>
<feature type="domain" description="DRBM" evidence="2">
    <location>
        <begin position="144"/>
        <end position="206"/>
    </location>
</feature>
<dbReference type="Proteomes" id="UP000294145">
    <property type="component" value="Unassembled WGS sequence"/>
</dbReference>
<evidence type="ECO:0000313" key="4">
    <source>
        <dbReference type="Proteomes" id="UP000294145"/>
    </source>
</evidence>
<accession>A0A7Z7YCH1</accession>
<sequence>MLSKENEYAFASLIDGYVDFELFHYSHPDSSEYQKYEQRLGKSIVELACIIKASTLKDVDEKEVSVIFPSVYSVFKSFIVNSFIKTDTYQNTKFGNSFLETGADRVVLSLFMITLAKISKDNLTNIISLLTEYIPSQLPNDSANFKTILQEFTQGNKLTLPKYEVVSIDGPDHEQTFKVSCLAGSKEFVGEGASKKKAEKNAALAACVFFKCSPKPISISDSSDKNYFQSPSKTFINDKVSAAFGFPKGKNLIQAFVPPRHRKELGVSSNRRLATVGSFYIMYIKALCILKCAVSGNIADGNAIVLASEKTSNVNLKIIFSTNLLNKSDLPFISHDDYNALSYQVDCVQALFGMHCFEMLFSDHSREFLETDALSWLKKTFHDALRAKVKPKENLISIVVRKLQEIGFTTRIISINDTWGLRLDHIRTGGSYELYLEKLANKYTKAEVVNHLAGQLLKAVDRFEGSYLHASRTTEATQIQRSIVNYLLSNTIEDNKNNDEVVNLINSQQNESDLLGASTFDELAAEWGNAHISLLTKAKVLYRLHEGMWGSNTNLTELDYCYLPAVFESFAGIEPVSIMDIIFDIDESKVADKKAVEQVLPSLDIQDEQEQRSKITPKNKPVLKSTTVLNKDSLNLEQYRSLSIDELEGIWANRLFEFDFEEEAAAVLSLIRYERGIDFKAINFIELCKSELISNLGLPSFTNSSNCKAQEDKGEQSKSIIRSSTDKKKTLKLKRKPDTEWAKKLFKPDAKDERVFINSRRVNRIGQSEFRQNLINIWGECSISGSITLSALDAAHIAPYRGEKDNDVRNGLLLRADLHRLFDAFLIAINPDDLTIRISPDIDDATYSQFEGKVVKTKAGHEISQAALQYHWLYFIEQQG</sequence>
<organism evidence="3 4">
    <name type="scientific">Vibrio cholerae</name>
    <dbReference type="NCBI Taxonomy" id="666"/>
    <lineage>
        <taxon>Bacteria</taxon>
        <taxon>Pseudomonadati</taxon>
        <taxon>Pseudomonadota</taxon>
        <taxon>Gammaproteobacteria</taxon>
        <taxon>Vibrionales</taxon>
        <taxon>Vibrionaceae</taxon>
        <taxon>Vibrio</taxon>
    </lineage>
</organism>
<dbReference type="SUPFAM" id="SSF54768">
    <property type="entry name" value="dsRNA-binding domain-like"/>
    <property type="match status" value="1"/>
</dbReference>
<reference evidence="3 4" key="1">
    <citation type="submission" date="2019-02" db="EMBL/GenBank/DDBJ databases">
        <title>Genomic plasticity associated with the antimicrobial resistance in Vibrio cholerae.</title>
        <authorList>
            <person name="Verma J."/>
            <person name="Bag S."/>
            <person name="Saha B."/>
            <person name="Kumar P."/>
            <person name="Ghosh T.S."/>
            <person name="Dayal M."/>
            <person name="Senapati T."/>
            <person name="Mehra S."/>
            <person name="Dey P."/>
            <person name="Desigamani A."/>
            <person name="Kumar D."/>
            <person name="Rana P."/>
            <person name="Kumar B."/>
            <person name="Maiti T.K."/>
            <person name="Sharma N.C."/>
            <person name="Bhadra R.K."/>
            <person name="Mutreja A."/>
            <person name="Nair G.B."/>
            <person name="Ramamurthy T."/>
            <person name="Das B."/>
        </authorList>
    </citation>
    <scope>NUCLEOTIDE SEQUENCE [LARGE SCALE GENOMIC DNA]</scope>
    <source>
        <strain evidence="3 4">IDH06781</strain>
    </source>
</reference>
<dbReference type="SMART" id="SM00358">
    <property type="entry name" value="DSRM"/>
    <property type="match status" value="1"/>
</dbReference>